<proteinExistence type="predicted"/>
<accession>A0A6C0BR57</accession>
<keyword evidence="1" id="KW-0472">Membrane</keyword>
<feature type="transmembrane region" description="Helical" evidence="1">
    <location>
        <begin position="248"/>
        <end position="265"/>
    </location>
</feature>
<dbReference type="EMBL" id="MN739216">
    <property type="protein sequence ID" value="QHS94114.1"/>
    <property type="molecule type" value="Genomic_DNA"/>
</dbReference>
<name>A0A6C0BR57_9ZZZZ</name>
<keyword evidence="1" id="KW-1133">Transmembrane helix</keyword>
<organism evidence="2">
    <name type="scientific">viral metagenome</name>
    <dbReference type="NCBI Taxonomy" id="1070528"/>
    <lineage>
        <taxon>unclassified sequences</taxon>
        <taxon>metagenomes</taxon>
        <taxon>organismal metagenomes</taxon>
    </lineage>
</organism>
<evidence type="ECO:0000313" key="2">
    <source>
        <dbReference type="EMBL" id="QHS94114.1"/>
    </source>
</evidence>
<evidence type="ECO:0008006" key="3">
    <source>
        <dbReference type="Google" id="ProtNLM"/>
    </source>
</evidence>
<evidence type="ECO:0000256" key="1">
    <source>
        <dbReference type="SAM" id="Phobius"/>
    </source>
</evidence>
<dbReference type="AlphaFoldDB" id="A0A6C0BR57"/>
<keyword evidence="1" id="KW-0812">Transmembrane</keyword>
<protein>
    <recommendedName>
        <fullName evidence="3">Glycosyltransferase family 25</fullName>
    </recommendedName>
</protein>
<sequence length="270" mass="31532">MTNCYRLEHIHKKGSFPLDDVVDATFIMTMENSSRHKHIYDHIVSKIPVSNIYIQFNQNFKKCEKGTITNAYQDQLHAFKNIFRLIGSLSYIMIIEDDAIISERFQDSEIQTDVSTFLKDNVVKCYNLGPCPYVPNPFYLAATHKHNIVSLSTHCCIYHTSYTCLYIEKKNPSYLNYLFFTPPAFDTMNSFSQGCYSYKIPLVYQTYFTKDALMNDILIGKIVKVFHDLVFINGVENGFDRVYRIGKVISFILLTTWIYLMILLYKKLIK</sequence>
<reference evidence="2" key="1">
    <citation type="journal article" date="2020" name="Nature">
        <title>Giant virus diversity and host interactions through global metagenomics.</title>
        <authorList>
            <person name="Schulz F."/>
            <person name="Roux S."/>
            <person name="Paez-Espino D."/>
            <person name="Jungbluth S."/>
            <person name="Walsh D.A."/>
            <person name="Denef V.J."/>
            <person name="McMahon K.D."/>
            <person name="Konstantinidis K.T."/>
            <person name="Eloe-Fadrosh E.A."/>
            <person name="Kyrpides N.C."/>
            <person name="Woyke T."/>
        </authorList>
    </citation>
    <scope>NUCLEOTIDE SEQUENCE</scope>
    <source>
        <strain evidence="2">GVMAG-M-3300018416-26</strain>
    </source>
</reference>